<organism evidence="2 3">
    <name type="scientific">Haemonchus contortus</name>
    <name type="common">Barber pole worm</name>
    <dbReference type="NCBI Taxonomy" id="6289"/>
    <lineage>
        <taxon>Eukaryota</taxon>
        <taxon>Metazoa</taxon>
        <taxon>Ecdysozoa</taxon>
        <taxon>Nematoda</taxon>
        <taxon>Chromadorea</taxon>
        <taxon>Rhabditida</taxon>
        <taxon>Rhabditina</taxon>
        <taxon>Rhabditomorpha</taxon>
        <taxon>Strongyloidea</taxon>
        <taxon>Trichostrongylidae</taxon>
        <taxon>Haemonchus</taxon>
    </lineage>
</organism>
<evidence type="ECO:0000313" key="2">
    <source>
        <dbReference type="Proteomes" id="UP000025227"/>
    </source>
</evidence>
<dbReference type="AlphaFoldDB" id="A0A7I5E4Z1"/>
<feature type="transmembrane region" description="Helical" evidence="1">
    <location>
        <begin position="147"/>
        <end position="165"/>
    </location>
</feature>
<evidence type="ECO:0000313" key="3">
    <source>
        <dbReference type="WBParaSite" id="HCON_00000590-00001"/>
    </source>
</evidence>
<sequence>MLLDEREQELVWFLYRHQNMKPSAIADVLKTTYGISVGNKQIRNFLNRVAHGQIPGHRRLGSGTPLTSCSPDNSAMVCNVVGDEPTSTSDDIKIAWQKLLISSVRKAIEEFRDRVQVFLILRVVIFRQSLIKFDYIGGTSRARKVSFFWAPLYMYICMYVCVGLTENS</sequence>
<keyword evidence="1" id="KW-0812">Transmembrane</keyword>
<keyword evidence="1" id="KW-0472">Membrane</keyword>
<accession>A0A7I5E4Z1</accession>
<keyword evidence="2" id="KW-1185">Reference proteome</keyword>
<name>A0A7I5E4Z1_HAECO</name>
<dbReference type="OrthoDB" id="5883275at2759"/>
<keyword evidence="1" id="KW-1133">Transmembrane helix</keyword>
<evidence type="ECO:0000256" key="1">
    <source>
        <dbReference type="SAM" id="Phobius"/>
    </source>
</evidence>
<proteinExistence type="predicted"/>
<dbReference type="WBParaSite" id="HCON_00000590-00001">
    <property type="protein sequence ID" value="HCON_00000590-00001"/>
    <property type="gene ID" value="HCON_00000590"/>
</dbReference>
<protein>
    <submittedName>
        <fullName evidence="3">HTH_48 domain-containing protein</fullName>
    </submittedName>
</protein>
<reference evidence="3" key="1">
    <citation type="submission" date="2020-12" db="UniProtKB">
        <authorList>
            <consortium name="WormBaseParasite"/>
        </authorList>
    </citation>
    <scope>IDENTIFICATION</scope>
    <source>
        <strain evidence="3">MHco3</strain>
    </source>
</reference>
<dbReference type="Proteomes" id="UP000025227">
    <property type="component" value="Unplaced"/>
</dbReference>